<dbReference type="PROSITE" id="PS00903">
    <property type="entry name" value="CYT_DCMP_DEAMINASES_1"/>
    <property type="match status" value="1"/>
</dbReference>
<feature type="active site" description="Proton donor" evidence="8">
    <location>
        <position position="72"/>
    </location>
</feature>
<gene>
    <name evidence="8" type="primary">tadA</name>
    <name evidence="10" type="ORF">GCM10025883_31850</name>
</gene>
<comment type="catalytic activity">
    <reaction evidence="7 8">
        <text>adenosine(34) in tRNA + H2O + H(+) = inosine(34) in tRNA + NH4(+)</text>
        <dbReference type="Rhea" id="RHEA:43168"/>
        <dbReference type="Rhea" id="RHEA-COMP:10373"/>
        <dbReference type="Rhea" id="RHEA-COMP:10374"/>
        <dbReference type="ChEBI" id="CHEBI:15377"/>
        <dbReference type="ChEBI" id="CHEBI:15378"/>
        <dbReference type="ChEBI" id="CHEBI:28938"/>
        <dbReference type="ChEBI" id="CHEBI:74411"/>
        <dbReference type="ChEBI" id="CHEBI:82852"/>
        <dbReference type="EC" id="3.5.4.33"/>
    </reaction>
</comment>
<dbReference type="CDD" id="cd01285">
    <property type="entry name" value="nucleoside_deaminase"/>
    <property type="match status" value="1"/>
</dbReference>
<evidence type="ECO:0000259" key="9">
    <source>
        <dbReference type="PROSITE" id="PS51747"/>
    </source>
</evidence>
<dbReference type="EC" id="3.5.4.33" evidence="8"/>
<evidence type="ECO:0000256" key="2">
    <source>
        <dbReference type="ARBA" id="ARBA00011738"/>
    </source>
</evidence>
<evidence type="ECO:0000313" key="11">
    <source>
        <dbReference type="Proteomes" id="UP001157126"/>
    </source>
</evidence>
<comment type="similarity">
    <text evidence="1">Belongs to the cytidine and deoxycytidylate deaminase family. ADAT2 subfamily.</text>
</comment>
<evidence type="ECO:0000256" key="6">
    <source>
        <dbReference type="ARBA" id="ARBA00022833"/>
    </source>
</evidence>
<feature type="binding site" evidence="8">
    <location>
        <position position="100"/>
    </location>
    <ligand>
        <name>Zn(2+)</name>
        <dbReference type="ChEBI" id="CHEBI:29105"/>
        <note>catalytic</note>
    </ligand>
</feature>
<keyword evidence="4 8" id="KW-0479">Metal-binding</keyword>
<evidence type="ECO:0000256" key="4">
    <source>
        <dbReference type="ARBA" id="ARBA00022723"/>
    </source>
</evidence>
<comment type="function">
    <text evidence="8">Catalyzes the deamination of adenosine to inosine at the wobble position 34 of tRNA(Arg2).</text>
</comment>
<keyword evidence="3 8" id="KW-0819">tRNA processing</keyword>
<reference evidence="11" key="1">
    <citation type="journal article" date="2019" name="Int. J. Syst. Evol. Microbiol.">
        <title>The Global Catalogue of Microorganisms (GCM) 10K type strain sequencing project: providing services to taxonomists for standard genome sequencing and annotation.</title>
        <authorList>
            <consortium name="The Broad Institute Genomics Platform"/>
            <consortium name="The Broad Institute Genome Sequencing Center for Infectious Disease"/>
            <person name="Wu L."/>
            <person name="Ma J."/>
        </authorList>
    </citation>
    <scope>NUCLEOTIDE SEQUENCE [LARGE SCALE GENOMIC DNA]</scope>
    <source>
        <strain evidence="11">NBRC 113072</strain>
    </source>
</reference>
<dbReference type="Gene3D" id="3.40.140.10">
    <property type="entry name" value="Cytidine Deaminase, domain 2"/>
    <property type="match status" value="1"/>
</dbReference>
<proteinExistence type="inferred from homology"/>
<evidence type="ECO:0000256" key="3">
    <source>
        <dbReference type="ARBA" id="ARBA00022694"/>
    </source>
</evidence>
<feature type="binding site" evidence="8">
    <location>
        <position position="103"/>
    </location>
    <ligand>
        <name>Zn(2+)</name>
        <dbReference type="ChEBI" id="CHEBI:29105"/>
        <note>catalytic</note>
    </ligand>
</feature>
<dbReference type="EMBL" id="BSUO01000001">
    <property type="protein sequence ID" value="GMA41140.1"/>
    <property type="molecule type" value="Genomic_DNA"/>
</dbReference>
<comment type="cofactor">
    <cofactor evidence="8">
        <name>Zn(2+)</name>
        <dbReference type="ChEBI" id="CHEBI:29105"/>
    </cofactor>
    <text evidence="8">Binds 1 zinc ion per subunit.</text>
</comment>
<evidence type="ECO:0000256" key="8">
    <source>
        <dbReference type="HAMAP-Rule" id="MF_00972"/>
    </source>
</evidence>
<organism evidence="10 11">
    <name type="scientific">Mobilicoccus caccae</name>
    <dbReference type="NCBI Taxonomy" id="1859295"/>
    <lineage>
        <taxon>Bacteria</taxon>
        <taxon>Bacillati</taxon>
        <taxon>Actinomycetota</taxon>
        <taxon>Actinomycetes</taxon>
        <taxon>Micrococcales</taxon>
        <taxon>Dermatophilaceae</taxon>
        <taxon>Mobilicoccus</taxon>
    </lineage>
</organism>
<dbReference type="RefSeq" id="WP_431310543.1">
    <property type="nucleotide sequence ID" value="NZ_BSUO01000001.1"/>
</dbReference>
<evidence type="ECO:0000256" key="1">
    <source>
        <dbReference type="ARBA" id="ARBA00010669"/>
    </source>
</evidence>
<keyword evidence="6 8" id="KW-0862">Zinc</keyword>
<evidence type="ECO:0000256" key="5">
    <source>
        <dbReference type="ARBA" id="ARBA00022801"/>
    </source>
</evidence>
<evidence type="ECO:0000313" key="10">
    <source>
        <dbReference type="EMBL" id="GMA41140.1"/>
    </source>
</evidence>
<keyword evidence="5 8" id="KW-0378">Hydrolase</keyword>
<keyword evidence="11" id="KW-1185">Reference proteome</keyword>
<dbReference type="InterPro" id="IPR028883">
    <property type="entry name" value="tRNA_aden_deaminase"/>
</dbReference>
<evidence type="ECO:0000256" key="7">
    <source>
        <dbReference type="ARBA" id="ARBA00048045"/>
    </source>
</evidence>
<name>A0ABQ6ITA2_9MICO</name>
<dbReference type="InterPro" id="IPR002125">
    <property type="entry name" value="CMP_dCMP_dom"/>
</dbReference>
<dbReference type="PANTHER" id="PTHR11079">
    <property type="entry name" value="CYTOSINE DEAMINASE FAMILY MEMBER"/>
    <property type="match status" value="1"/>
</dbReference>
<dbReference type="SUPFAM" id="SSF53927">
    <property type="entry name" value="Cytidine deaminase-like"/>
    <property type="match status" value="1"/>
</dbReference>
<comment type="caution">
    <text evidence="10">The sequence shown here is derived from an EMBL/GenBank/DDBJ whole genome shotgun (WGS) entry which is preliminary data.</text>
</comment>
<feature type="binding site" evidence="8">
    <location>
        <position position="70"/>
    </location>
    <ligand>
        <name>Zn(2+)</name>
        <dbReference type="ChEBI" id="CHEBI:29105"/>
        <note>catalytic</note>
    </ligand>
</feature>
<protein>
    <recommendedName>
        <fullName evidence="8">tRNA-specific adenosine deaminase</fullName>
        <ecNumber evidence="8">3.5.4.33</ecNumber>
    </recommendedName>
</protein>
<dbReference type="InterPro" id="IPR016193">
    <property type="entry name" value="Cytidine_deaminase-like"/>
</dbReference>
<dbReference type="PROSITE" id="PS51747">
    <property type="entry name" value="CYT_DCMP_DEAMINASES_2"/>
    <property type="match status" value="1"/>
</dbReference>
<dbReference type="Pfam" id="PF00383">
    <property type="entry name" value="dCMP_cyt_deam_1"/>
    <property type="match status" value="1"/>
</dbReference>
<dbReference type="HAMAP" id="MF_00972">
    <property type="entry name" value="tRNA_aden_deaminase"/>
    <property type="match status" value="1"/>
</dbReference>
<comment type="subunit">
    <text evidence="2 8">Homodimer.</text>
</comment>
<sequence>MTDASMPAPPGRAVGGVSEFGPWIEESLRLATECLRAGDVPVGAVVVDAAGQVVGRGRNVREECGDPTGHAEVHALRDAARARGSWRLDGCTLVVTLEPCVMCAGALLQARVDRVVFGAWDVKAGACGSVWDLVRDPRALHRVEVVGGVQEERCAALLHDFFAGRR</sequence>
<dbReference type="InterPro" id="IPR016192">
    <property type="entry name" value="APOBEC/CMP_deaminase_Zn-bd"/>
</dbReference>
<dbReference type="Proteomes" id="UP001157126">
    <property type="component" value="Unassembled WGS sequence"/>
</dbReference>
<accession>A0ABQ6ITA2</accession>
<feature type="domain" description="CMP/dCMP-type deaminase" evidence="9">
    <location>
        <begin position="22"/>
        <end position="129"/>
    </location>
</feature>
<dbReference type="PANTHER" id="PTHR11079:SF202">
    <property type="entry name" value="TRNA-SPECIFIC ADENOSINE DEAMINASE"/>
    <property type="match status" value="1"/>
</dbReference>